<name>A0ACA9KYU9_9GLOM</name>
<proteinExistence type="predicted"/>
<evidence type="ECO:0000313" key="1">
    <source>
        <dbReference type="EMBL" id="CAG8498189.1"/>
    </source>
</evidence>
<gene>
    <name evidence="1" type="ORF">RPERSI_LOCUS1698</name>
</gene>
<accession>A0ACA9KYU9</accession>
<organism evidence="1 2">
    <name type="scientific">Racocetra persica</name>
    <dbReference type="NCBI Taxonomy" id="160502"/>
    <lineage>
        <taxon>Eukaryota</taxon>
        <taxon>Fungi</taxon>
        <taxon>Fungi incertae sedis</taxon>
        <taxon>Mucoromycota</taxon>
        <taxon>Glomeromycotina</taxon>
        <taxon>Glomeromycetes</taxon>
        <taxon>Diversisporales</taxon>
        <taxon>Gigasporaceae</taxon>
        <taxon>Racocetra</taxon>
    </lineage>
</organism>
<dbReference type="EMBL" id="CAJVQC010001653">
    <property type="protein sequence ID" value="CAG8498189.1"/>
    <property type="molecule type" value="Genomic_DNA"/>
</dbReference>
<comment type="caution">
    <text evidence="1">The sequence shown here is derived from an EMBL/GenBank/DDBJ whole genome shotgun (WGS) entry which is preliminary data.</text>
</comment>
<evidence type="ECO:0000313" key="2">
    <source>
        <dbReference type="Proteomes" id="UP000789920"/>
    </source>
</evidence>
<protein>
    <submittedName>
        <fullName evidence="1">26077_t:CDS:1</fullName>
    </submittedName>
</protein>
<reference evidence="1" key="1">
    <citation type="submission" date="2021-06" db="EMBL/GenBank/DDBJ databases">
        <authorList>
            <person name="Kallberg Y."/>
            <person name="Tangrot J."/>
            <person name="Rosling A."/>
        </authorList>
    </citation>
    <scope>NUCLEOTIDE SEQUENCE</scope>
    <source>
        <strain evidence="1">MA461A</strain>
    </source>
</reference>
<keyword evidence="2" id="KW-1185">Reference proteome</keyword>
<dbReference type="Proteomes" id="UP000789920">
    <property type="component" value="Unassembled WGS sequence"/>
</dbReference>
<sequence length="180" mass="21429">METSISDEQNDDYEYIVELSCNTHENYEQNESDEDENYDAQDDQLEDERIESHDIKNVQLPSPPSFNIFQHLRPTHEFTLNLPTKYEFVLSSPYLIFSLFFSSEQISTIVQNTNEYAYIKGAEEGCRWEKLTVGELKIWLAILIYTGIFKLPSIRDYWNRDDRFPEHKITTFMSLLRFEQ</sequence>
<feature type="non-terminal residue" evidence="1">
    <location>
        <position position="180"/>
    </location>
</feature>